<accession>A0A1J5PAR3</accession>
<protein>
    <recommendedName>
        <fullName evidence="2">Outer membrane efflux protein</fullName>
    </recommendedName>
</protein>
<dbReference type="AlphaFoldDB" id="A0A1J5PAR3"/>
<proteinExistence type="predicted"/>
<sequence>MAAQWRARDVEQAARAELQSRAAQADALARGARQLEQVDAAQRQADARLQRAYALGEASLTDALVQRRELLRTLADALAARYDAAQADAMLQLDAGVLWSSPTR</sequence>
<evidence type="ECO:0000313" key="1">
    <source>
        <dbReference type="EMBL" id="OIQ68306.1"/>
    </source>
</evidence>
<reference evidence="1" key="1">
    <citation type="submission" date="2016-10" db="EMBL/GenBank/DDBJ databases">
        <title>Sequence of Gallionella enrichment culture.</title>
        <authorList>
            <person name="Poehlein A."/>
            <person name="Muehling M."/>
            <person name="Daniel R."/>
        </authorList>
    </citation>
    <scope>NUCLEOTIDE SEQUENCE</scope>
</reference>
<evidence type="ECO:0008006" key="2">
    <source>
        <dbReference type="Google" id="ProtNLM"/>
    </source>
</evidence>
<organism evidence="1">
    <name type="scientific">mine drainage metagenome</name>
    <dbReference type="NCBI Taxonomy" id="410659"/>
    <lineage>
        <taxon>unclassified sequences</taxon>
        <taxon>metagenomes</taxon>
        <taxon>ecological metagenomes</taxon>
    </lineage>
</organism>
<comment type="caution">
    <text evidence="1">The sequence shown here is derived from an EMBL/GenBank/DDBJ whole genome shotgun (WGS) entry which is preliminary data.</text>
</comment>
<dbReference type="SUPFAM" id="SSF56954">
    <property type="entry name" value="Outer membrane efflux proteins (OEP)"/>
    <property type="match status" value="1"/>
</dbReference>
<dbReference type="EMBL" id="MLJW01005387">
    <property type="protein sequence ID" value="OIQ68306.1"/>
    <property type="molecule type" value="Genomic_DNA"/>
</dbReference>
<gene>
    <name evidence="1" type="ORF">GALL_501030</name>
</gene>
<name>A0A1J5PAR3_9ZZZZ</name>